<dbReference type="RefSeq" id="XP_072612946.1">
    <property type="nucleotide sequence ID" value="XM_072756845.1"/>
</dbReference>
<reference evidence="3 4" key="1">
    <citation type="submission" date="2025-05" db="UniProtKB">
        <authorList>
            <consortium name="RefSeq"/>
        </authorList>
    </citation>
    <scope>IDENTIFICATION</scope>
    <source>
        <tissue evidence="3 4">Cell line</tissue>
    </source>
</reference>
<feature type="region of interest" description="Disordered" evidence="1">
    <location>
        <begin position="38"/>
        <end position="100"/>
    </location>
</feature>
<dbReference type="RefSeq" id="XP_072612949.1">
    <property type="nucleotide sequence ID" value="XM_072756848.1"/>
</dbReference>
<sequence length="100" mass="10888">MYGLYHVEVPPVGHPRTYLIWGQLVILIKEHIWTLGSEPEPKADTQPLSHSGLKSAGWTAGLKTEGTETGPESLSLVHPRNGRRSHSCTPWVAAGPERGA</sequence>
<evidence type="ECO:0000313" key="2">
    <source>
        <dbReference type="Proteomes" id="UP001652641"/>
    </source>
</evidence>
<organism evidence="2 3">
    <name type="scientific">Vulpes vulpes</name>
    <name type="common">Red fox</name>
    <dbReference type="NCBI Taxonomy" id="9627"/>
    <lineage>
        <taxon>Eukaryota</taxon>
        <taxon>Metazoa</taxon>
        <taxon>Chordata</taxon>
        <taxon>Craniata</taxon>
        <taxon>Vertebrata</taxon>
        <taxon>Euteleostomi</taxon>
        <taxon>Mammalia</taxon>
        <taxon>Eutheria</taxon>
        <taxon>Laurasiatheria</taxon>
        <taxon>Carnivora</taxon>
        <taxon>Caniformia</taxon>
        <taxon>Canidae</taxon>
        <taxon>Vulpes</taxon>
    </lineage>
</organism>
<evidence type="ECO:0000313" key="7">
    <source>
        <dbReference type="RefSeq" id="XP_072612950.1"/>
    </source>
</evidence>
<evidence type="ECO:0000313" key="4">
    <source>
        <dbReference type="RefSeq" id="XP_072612947.1"/>
    </source>
</evidence>
<dbReference type="RefSeq" id="XP_072612950.1">
    <property type="nucleotide sequence ID" value="XM_072756849.1"/>
</dbReference>
<evidence type="ECO:0000313" key="6">
    <source>
        <dbReference type="RefSeq" id="XP_072612949.1"/>
    </source>
</evidence>
<evidence type="ECO:0000256" key="1">
    <source>
        <dbReference type="SAM" id="MobiDB-lite"/>
    </source>
</evidence>
<dbReference type="Proteomes" id="UP001652641">
    <property type="component" value="Chromosome 4"/>
</dbReference>
<dbReference type="RefSeq" id="XP_072612947.1">
    <property type="nucleotide sequence ID" value="XM_072756846.1"/>
</dbReference>
<protein>
    <submittedName>
        <fullName evidence="3 4">Small integral membrane protein 3 isoform X1</fullName>
    </submittedName>
</protein>
<gene>
    <name evidence="3 4 5 6 7" type="primary">SMIM3</name>
</gene>
<evidence type="ECO:0000313" key="5">
    <source>
        <dbReference type="RefSeq" id="XP_072612948.1"/>
    </source>
</evidence>
<dbReference type="GeneID" id="112927207"/>
<name>A0ABM5ADS3_VULVU</name>
<proteinExistence type="predicted"/>
<dbReference type="RefSeq" id="XP_072612948.1">
    <property type="nucleotide sequence ID" value="XM_072756847.1"/>
</dbReference>
<keyword evidence="2" id="KW-1185">Reference proteome</keyword>
<evidence type="ECO:0000313" key="3">
    <source>
        <dbReference type="RefSeq" id="XP_072612946.1"/>
    </source>
</evidence>
<accession>A0ABM5ADS3</accession>